<dbReference type="Gene3D" id="3.30.70.330">
    <property type="match status" value="1"/>
</dbReference>
<dbReference type="InterPro" id="IPR036390">
    <property type="entry name" value="WH_DNA-bd_sf"/>
</dbReference>
<dbReference type="PROSITE" id="PS50102">
    <property type="entry name" value="RRM"/>
    <property type="match status" value="1"/>
</dbReference>
<dbReference type="Pfam" id="PF05383">
    <property type="entry name" value="La"/>
    <property type="match status" value="1"/>
</dbReference>
<dbReference type="PROSITE" id="PS50961">
    <property type="entry name" value="HTH_LA"/>
    <property type="match status" value="1"/>
</dbReference>
<keyword evidence="5" id="KW-0943">RNA-mediated gene silencing</keyword>
<keyword evidence="5" id="KW-0805">Transcription regulation</keyword>
<feature type="region of interest" description="Disordered" evidence="6">
    <location>
        <begin position="1214"/>
        <end position="1243"/>
    </location>
</feature>
<evidence type="ECO:0000256" key="6">
    <source>
        <dbReference type="SAM" id="MobiDB-lite"/>
    </source>
</evidence>
<dbReference type="InterPro" id="IPR012677">
    <property type="entry name" value="Nucleotide-bd_a/b_plait_sf"/>
</dbReference>
<dbReference type="GO" id="GO:0003723">
    <property type="term" value="F:RNA binding"/>
    <property type="evidence" value="ECO:0007669"/>
    <property type="project" value="UniProtKB-UniRule"/>
</dbReference>
<feature type="region of interest" description="Disordered" evidence="6">
    <location>
        <begin position="999"/>
        <end position="1043"/>
    </location>
</feature>
<dbReference type="GO" id="GO:0005737">
    <property type="term" value="C:cytoplasm"/>
    <property type="evidence" value="ECO:0007669"/>
    <property type="project" value="UniProtKB-SubCell"/>
</dbReference>
<evidence type="ECO:0000259" key="9">
    <source>
        <dbReference type="PROSITE" id="PS51938"/>
    </source>
</evidence>
<feature type="domain" description="RRM" evidence="7">
    <location>
        <begin position="911"/>
        <end position="1012"/>
    </location>
</feature>
<dbReference type="AlphaFoldDB" id="A0AAJ7RVM1"/>
<dbReference type="CDD" id="cd08033">
    <property type="entry name" value="LARP_6"/>
    <property type="match status" value="1"/>
</dbReference>
<feature type="compositionally biased region" description="Basic and acidic residues" evidence="6">
    <location>
        <begin position="791"/>
        <end position="810"/>
    </location>
</feature>
<dbReference type="GO" id="GO:1990904">
    <property type="term" value="C:ribonucleoprotein complex"/>
    <property type="evidence" value="ECO:0007669"/>
    <property type="project" value="InterPro"/>
</dbReference>
<dbReference type="InterPro" id="IPR035979">
    <property type="entry name" value="RBD_domain_sf"/>
</dbReference>
<dbReference type="GO" id="GO:0005634">
    <property type="term" value="C:nucleus"/>
    <property type="evidence" value="ECO:0007669"/>
    <property type="project" value="UniProtKB-SubCell"/>
</dbReference>
<dbReference type="InterPro" id="IPR000504">
    <property type="entry name" value="RRM_dom"/>
</dbReference>
<gene>
    <name evidence="11" type="primary">LOC108632818</name>
</gene>
<dbReference type="PANTHER" id="PTHR12979">
    <property type="entry name" value="CCR4-NOT TRANSCRIPTION COMPLEX SUBUNIT 10"/>
    <property type="match status" value="1"/>
</dbReference>
<evidence type="ECO:0000256" key="1">
    <source>
        <dbReference type="ARBA" id="ARBA00010080"/>
    </source>
</evidence>
<comment type="subcellular location">
    <subcellularLocation>
        <location evidence="5">Cytoplasm</location>
    </subcellularLocation>
    <subcellularLocation>
        <location evidence="5">Nucleus</location>
    </subcellularLocation>
</comment>
<evidence type="ECO:0000256" key="2">
    <source>
        <dbReference type="ARBA" id="ARBA00022884"/>
    </source>
</evidence>
<dbReference type="PRINTS" id="PR00302">
    <property type="entry name" value="LUPUSLA"/>
</dbReference>
<feature type="compositionally biased region" description="Basic and acidic residues" evidence="6">
    <location>
        <begin position="766"/>
        <end position="782"/>
    </location>
</feature>
<evidence type="ECO:0000313" key="10">
    <source>
        <dbReference type="Proteomes" id="UP000694925"/>
    </source>
</evidence>
<keyword evidence="3 5" id="KW-0539">Nucleus</keyword>
<dbReference type="SMART" id="SM00028">
    <property type="entry name" value="TPR"/>
    <property type="match status" value="5"/>
</dbReference>
<organism evidence="10 11">
    <name type="scientific">Ceratina calcarata</name>
    <dbReference type="NCBI Taxonomy" id="156304"/>
    <lineage>
        <taxon>Eukaryota</taxon>
        <taxon>Metazoa</taxon>
        <taxon>Ecdysozoa</taxon>
        <taxon>Arthropoda</taxon>
        <taxon>Hexapoda</taxon>
        <taxon>Insecta</taxon>
        <taxon>Pterygota</taxon>
        <taxon>Neoptera</taxon>
        <taxon>Endopterygota</taxon>
        <taxon>Hymenoptera</taxon>
        <taxon>Apocrita</taxon>
        <taxon>Aculeata</taxon>
        <taxon>Apoidea</taxon>
        <taxon>Anthophila</taxon>
        <taxon>Apidae</taxon>
        <taxon>Ceratina</taxon>
        <taxon>Zadontomerus</taxon>
    </lineage>
</organism>
<reference evidence="11" key="1">
    <citation type="submission" date="2025-08" db="UniProtKB">
        <authorList>
            <consortium name="RefSeq"/>
        </authorList>
    </citation>
    <scope>IDENTIFICATION</scope>
    <source>
        <tissue evidence="11">Whole body</tissue>
    </source>
</reference>
<dbReference type="SUPFAM" id="SSF46785">
    <property type="entry name" value="Winged helix' DNA-binding domain"/>
    <property type="match status" value="1"/>
</dbReference>
<dbReference type="InterPro" id="IPR011990">
    <property type="entry name" value="TPR-like_helical_dom_sf"/>
</dbReference>
<evidence type="ECO:0000259" key="8">
    <source>
        <dbReference type="PROSITE" id="PS50961"/>
    </source>
</evidence>
<evidence type="ECO:0000256" key="4">
    <source>
        <dbReference type="PROSITE-ProRule" id="PRU00332"/>
    </source>
</evidence>
<dbReference type="Proteomes" id="UP000694925">
    <property type="component" value="Unplaced"/>
</dbReference>
<dbReference type="KEGG" id="ccal:108632818"/>
<feature type="region of interest" description="Disordered" evidence="6">
    <location>
        <begin position="716"/>
        <end position="818"/>
    </location>
</feature>
<keyword evidence="2 4" id="KW-0694">RNA-binding</keyword>
<protein>
    <recommendedName>
        <fullName evidence="5">CCR4-NOT transcription complex subunit 10</fullName>
    </recommendedName>
</protein>
<keyword evidence="5" id="KW-0804">Transcription</keyword>
<dbReference type="InterPro" id="IPR019734">
    <property type="entry name" value="TPR_rpt"/>
</dbReference>
<dbReference type="InterPro" id="IPR002344">
    <property type="entry name" value="Lupus_La"/>
</dbReference>
<dbReference type="RefSeq" id="XP_026666559.1">
    <property type="nucleotide sequence ID" value="XM_026810758.1"/>
</dbReference>
<dbReference type="Gene3D" id="1.10.10.10">
    <property type="entry name" value="Winged helix-like DNA-binding domain superfamily/Winged helix DNA-binding domain"/>
    <property type="match status" value="1"/>
</dbReference>
<name>A0AAJ7RVM1_9HYME</name>
<feature type="compositionally biased region" description="Low complexity" evidence="6">
    <location>
        <begin position="735"/>
        <end position="746"/>
    </location>
</feature>
<comment type="function">
    <text evidence="5">Component of the CCR4-NOT complex which is one of the major cellular mRNA deadenylases and is linked to various cellular processes including bulk mRNA degradation, miRNA-mediated repression, translational repression during translational initiation and general transcription regulation.</text>
</comment>
<dbReference type="FunFam" id="1.10.10.10:FF:000158">
    <property type="entry name" value="La ribonucleoprotein domain family member 7"/>
    <property type="match status" value="1"/>
</dbReference>
<dbReference type="InterPro" id="IPR024642">
    <property type="entry name" value="SUZ-C"/>
</dbReference>
<dbReference type="InterPro" id="IPR036388">
    <property type="entry name" value="WH-like_DNA-bd_sf"/>
</dbReference>
<feature type="domain" description="HTH La-type RNA-binding" evidence="8">
    <location>
        <begin position="814"/>
        <end position="905"/>
    </location>
</feature>
<accession>A0AAJ7RVM1</accession>
<dbReference type="InterPro" id="IPR006630">
    <property type="entry name" value="La_HTH"/>
</dbReference>
<dbReference type="SMART" id="SM00715">
    <property type="entry name" value="LA"/>
    <property type="match status" value="1"/>
</dbReference>
<evidence type="ECO:0000256" key="5">
    <source>
        <dbReference type="RuleBase" id="RU367083"/>
    </source>
</evidence>
<dbReference type="PROSITE" id="PS51938">
    <property type="entry name" value="SUZ_C"/>
    <property type="match status" value="1"/>
</dbReference>
<dbReference type="GO" id="GO:0031047">
    <property type="term" value="P:regulatory ncRNA-mediated gene silencing"/>
    <property type="evidence" value="ECO:0007669"/>
    <property type="project" value="UniProtKB-UniRule"/>
</dbReference>
<dbReference type="GO" id="GO:0006402">
    <property type="term" value="P:mRNA catabolic process"/>
    <property type="evidence" value="ECO:0007669"/>
    <property type="project" value="TreeGrafter"/>
</dbReference>
<dbReference type="GeneID" id="108632818"/>
<dbReference type="GO" id="GO:0030014">
    <property type="term" value="C:CCR4-NOT complex"/>
    <property type="evidence" value="ECO:0007669"/>
    <property type="project" value="UniProtKB-UniRule"/>
</dbReference>
<feature type="compositionally biased region" description="Pro residues" evidence="6">
    <location>
        <begin position="1234"/>
        <end position="1243"/>
    </location>
</feature>
<keyword evidence="10" id="KW-1185">Reference proteome</keyword>
<keyword evidence="5" id="KW-0810">Translation regulation</keyword>
<dbReference type="PANTHER" id="PTHR12979:SF5">
    <property type="entry name" value="CCR4-NOT TRANSCRIPTION COMPLEX SUBUNIT 10"/>
    <property type="match status" value="1"/>
</dbReference>
<dbReference type="SUPFAM" id="SSF54928">
    <property type="entry name" value="RNA-binding domain, RBD"/>
    <property type="match status" value="1"/>
</dbReference>
<sequence length="1243" mass="138011">MKMGETSEAQSKDIGPAVITEQERELAQSALSEFQKGSYGSCLSHLNKLETLRPKDLKVMHNKVVVECYKNDLKKTELLRKSLNAICGQMCTTDSTETIDDIEKCVMRYNQAVLLYHMKQYNASLQIINRLFAFIEPMEESLAHKVCLLLIELHIATEQPDAALSLINYIESQLVSTDNSKISPVDKEGVIKSIKEQKEPKKEVDTATDAFKIKLLKCKARIYLMTHQLKLCKREWKTLVSLGTPANISTIYLKANLEYLRGNYKKAVKLLNSVTSENLDFKTCGESSAVLYYNNMACIHLAMGKPNLACFYLRKALHENKSSLESVQAKDTDPLSSQPLYTLGGNKHYELMYSLGVSLLHAGQASVAFDCFMEAAQKLHNDPKLWLRIAECCIYNHKPANEVDFNIPKRRKDLVQKVVGTGINRKIILASSLSKEVKYHPEGFPSAIPQLTLEFAYLCLKNALFLLPNNNEFNVPMMSGAQTVPLTLTGGHNLGAQYSTLMSQATSVEALNLKISVLAASAYVCLCLGDYMIALEHSQALLAIHKLPGAYRMLGNLYAAESLIFMDKINEAIVYLKPENIPDLNTCMPIPETQDKEKEKTDEVISKPIKMWYPTTVPTGIAVLRYNLAVAYAIRGELDKSGETLKQVWMSKGPDCDLPIHVIMLALYIELQLGHADISSIIIVLSIRNRNFAHSFGIEPSMDEVDEVVRQESRDQVGSLIFPPPPMKKSDTRDSISSVDSDVSLSFDRRGSKGEEADLSDSASSDTDRKVSGITERQKNTDQDSGADSFEDTKDSKDPRQEITEAKDNQDDFVPPSDELADKICTQVEFYFSDENIVKDAFLLKHVKRNKEGYVSLKLISSFKRVKHLSRDWRVVGAALARSKKLEVNPQGTKLRRVDPLPPFDQTTPSRTIIAAKLPVAKLSVESVAEIFRPCGEIALIRVLRPGHPAPAEVRQAISKRPELASCEECAMVEFTDSASARTALQMTLGDAKVFELQQSGEKKRKQQPAKKNAVTRLTKEEAYNTSSCPSGSEPEDGRARHKKPVHGYPIYHGYPGHAFQGPPSPDAWLSRRLSACSVSGSENGFVLRRLSSCSGSGSSSETSNFGRRYSACSSGSETGYCYPVFPPSCYYQDNRRFSCCSTSSSECNGACYHSSSRRGSAEYGPYLRRLSSCSRDSGFDMGPRRLSMCSSGSEQSGYCRSRSNSGITLTHLPENVTRMPSGPDGTRGFGRPKMPPPMEPTC</sequence>
<feature type="domain" description="SUZ-C" evidence="9">
    <location>
        <begin position="1188"/>
        <end position="1234"/>
    </location>
</feature>
<keyword evidence="5" id="KW-0963">Cytoplasm</keyword>
<comment type="similarity">
    <text evidence="1 5">Belongs to the CNOT10 family.</text>
</comment>
<evidence type="ECO:0000256" key="3">
    <source>
        <dbReference type="ARBA" id="ARBA00023242"/>
    </source>
</evidence>
<proteinExistence type="inferred from homology"/>
<evidence type="ECO:0000259" key="7">
    <source>
        <dbReference type="PROSITE" id="PS50102"/>
    </source>
</evidence>
<dbReference type="GO" id="GO:0006396">
    <property type="term" value="P:RNA processing"/>
    <property type="evidence" value="ECO:0007669"/>
    <property type="project" value="InterPro"/>
</dbReference>
<dbReference type="Gene3D" id="1.25.40.10">
    <property type="entry name" value="Tetratricopeptide repeat domain"/>
    <property type="match status" value="1"/>
</dbReference>
<dbReference type="GO" id="GO:0017148">
    <property type="term" value="P:negative regulation of translation"/>
    <property type="evidence" value="ECO:0007669"/>
    <property type="project" value="TreeGrafter"/>
</dbReference>
<feature type="compositionally biased region" description="Basic and acidic residues" evidence="6">
    <location>
        <begin position="747"/>
        <end position="756"/>
    </location>
</feature>
<dbReference type="SUPFAM" id="SSF48452">
    <property type="entry name" value="TPR-like"/>
    <property type="match status" value="1"/>
</dbReference>
<dbReference type="InterPro" id="IPR039740">
    <property type="entry name" value="CNOT10"/>
</dbReference>
<evidence type="ECO:0000313" key="11">
    <source>
        <dbReference type="RefSeq" id="XP_026666559.1"/>
    </source>
</evidence>